<dbReference type="GO" id="GO:0046677">
    <property type="term" value="P:response to antibiotic"/>
    <property type="evidence" value="ECO:0007669"/>
    <property type="project" value="InterPro"/>
</dbReference>
<dbReference type="InterPro" id="IPR045155">
    <property type="entry name" value="Beta-lactam_cat"/>
</dbReference>
<dbReference type="SUPFAM" id="SSF56601">
    <property type="entry name" value="beta-lactamase/transpeptidase-like"/>
    <property type="match status" value="1"/>
</dbReference>
<dbReference type="Proteomes" id="UP000186391">
    <property type="component" value="Unassembled WGS sequence"/>
</dbReference>
<evidence type="ECO:0000313" key="3">
    <source>
        <dbReference type="Proteomes" id="UP000186391"/>
    </source>
</evidence>
<proteinExistence type="predicted"/>
<accession>A0A1U7GUM5</accession>
<dbReference type="AlphaFoldDB" id="A0A1U7GUM5"/>
<organism evidence="2 3">
    <name type="scientific">Fischerella major NIES-592</name>
    <dbReference type="NCBI Taxonomy" id="210994"/>
    <lineage>
        <taxon>Bacteria</taxon>
        <taxon>Bacillati</taxon>
        <taxon>Cyanobacteriota</taxon>
        <taxon>Cyanophyceae</taxon>
        <taxon>Nostocales</taxon>
        <taxon>Hapalosiphonaceae</taxon>
        <taxon>Fischerella</taxon>
    </lineage>
</organism>
<evidence type="ECO:0000313" key="2">
    <source>
        <dbReference type="EMBL" id="OKH11716.1"/>
    </source>
</evidence>
<dbReference type="GO" id="GO:0030655">
    <property type="term" value="P:beta-lactam antibiotic catabolic process"/>
    <property type="evidence" value="ECO:0007669"/>
    <property type="project" value="InterPro"/>
</dbReference>
<dbReference type="InterPro" id="IPR012338">
    <property type="entry name" value="Beta-lactam/transpept-like"/>
</dbReference>
<dbReference type="OrthoDB" id="440093at2"/>
<dbReference type="GO" id="GO:0008800">
    <property type="term" value="F:beta-lactamase activity"/>
    <property type="evidence" value="ECO:0007669"/>
    <property type="project" value="InterPro"/>
</dbReference>
<protein>
    <recommendedName>
        <fullName evidence="1">Beta-lactamase class A catalytic domain-containing protein</fullName>
    </recommendedName>
</protein>
<comment type="caution">
    <text evidence="2">The sequence shown here is derived from an EMBL/GenBank/DDBJ whole genome shotgun (WGS) entry which is preliminary data.</text>
</comment>
<keyword evidence="3" id="KW-1185">Reference proteome</keyword>
<name>A0A1U7GUM5_9CYAN</name>
<gene>
    <name evidence="2" type="ORF">NIES592_21000</name>
</gene>
<evidence type="ECO:0000259" key="1">
    <source>
        <dbReference type="Pfam" id="PF13354"/>
    </source>
</evidence>
<dbReference type="InterPro" id="IPR000871">
    <property type="entry name" value="Beta-lactam_class-A"/>
</dbReference>
<reference evidence="2 3" key="1">
    <citation type="submission" date="2016-11" db="EMBL/GenBank/DDBJ databases">
        <title>Draft Genome Sequences of Nine Cyanobacterial Strains from Diverse Habitats.</title>
        <authorList>
            <person name="Zhu T."/>
            <person name="Hou S."/>
            <person name="Lu X."/>
            <person name="Hess W.R."/>
        </authorList>
    </citation>
    <scope>NUCLEOTIDE SEQUENCE [LARGE SCALE GENOMIC DNA]</scope>
    <source>
        <strain evidence="2 3">NIES-592</strain>
    </source>
</reference>
<dbReference type="Gene3D" id="3.40.710.10">
    <property type="entry name" value="DD-peptidase/beta-lactamase superfamily"/>
    <property type="match status" value="1"/>
</dbReference>
<dbReference type="Pfam" id="PF13354">
    <property type="entry name" value="Beta-lactamase2"/>
    <property type="match status" value="1"/>
</dbReference>
<sequence length="458" mass="51163">MQKSPQSKVSSQQISALSFIARFNTATVRMTIPFVLAAALMAKYVTTQSARTSAAQPLNSLNAAAPGGILLAAKSSTQKTLKLRTNVPDSVVVPATSSAHKKLKLRTTPPPRPNWAIAKGMPIPSRLPGKENTEVAYNLDTPPDFKYSQELQKIVNEVVKLTAAEGLPKKPLSITLIDAKTGETAGYQQDTPRYPASVVKTFWMTVLYSQIESGIWKNENDFIPYIAKMIQESDNEAASYIVDQITATRSQPRLKSEKFKGLKNKREQVNRFFREAGYKRINVSQKTFPLYYLNLPEPRGSESQMLSTPVWNPNRITTRQAARLMYEICYLKTAVSQEASQKMCNWLERDLNPKAWQDPDLYAFNPVRGFLGQSLSKNNVSFHSKAGWTSRSRAEMAMVSTGDDKTTYILAIFGQSPAYSNSVDIFPQISRLVYKRMTARDTKPESKPVALSNLPDVN</sequence>
<feature type="domain" description="Beta-lactamase class A catalytic" evidence="1">
    <location>
        <begin position="226"/>
        <end position="413"/>
    </location>
</feature>
<dbReference type="PANTHER" id="PTHR35333">
    <property type="entry name" value="BETA-LACTAMASE"/>
    <property type="match status" value="1"/>
</dbReference>
<dbReference type="EMBL" id="MRCA01000016">
    <property type="protein sequence ID" value="OKH11716.1"/>
    <property type="molecule type" value="Genomic_DNA"/>
</dbReference>
<dbReference type="PANTHER" id="PTHR35333:SF3">
    <property type="entry name" value="BETA-LACTAMASE-TYPE TRANSPEPTIDASE FOLD CONTAINING PROTEIN"/>
    <property type="match status" value="1"/>
</dbReference>